<organism evidence="1">
    <name type="scientific">viral metagenome</name>
    <dbReference type="NCBI Taxonomy" id="1070528"/>
    <lineage>
        <taxon>unclassified sequences</taxon>
        <taxon>metagenomes</taxon>
        <taxon>organismal metagenomes</taxon>
    </lineage>
</organism>
<name>A0A6C0JBF7_9ZZZZ</name>
<sequence length="173" mass="19648">MAFSTSFCKSVLIHFLSVPKGKKVSLNDVKKILNESLKESCKYIPNDDRKDSISEEPEEICQYDYITQNSHTCSKKISGVVDGKTLCDTHINTVKRNKKKLEFISKPVITVLDKTENSIVKDENGDKLLKGTIFKVNEHADKANFTIKTTLSQKEADKLNEFKIPFNCEVENE</sequence>
<protein>
    <submittedName>
        <fullName evidence="1">Uncharacterized protein</fullName>
    </submittedName>
</protein>
<proteinExistence type="predicted"/>
<accession>A0A6C0JBF7</accession>
<reference evidence="1" key="1">
    <citation type="journal article" date="2020" name="Nature">
        <title>Giant virus diversity and host interactions through global metagenomics.</title>
        <authorList>
            <person name="Schulz F."/>
            <person name="Roux S."/>
            <person name="Paez-Espino D."/>
            <person name="Jungbluth S."/>
            <person name="Walsh D.A."/>
            <person name="Denef V.J."/>
            <person name="McMahon K.D."/>
            <person name="Konstantinidis K.T."/>
            <person name="Eloe-Fadrosh E.A."/>
            <person name="Kyrpides N.C."/>
            <person name="Woyke T."/>
        </authorList>
    </citation>
    <scope>NUCLEOTIDE SEQUENCE</scope>
    <source>
        <strain evidence="1">GVMAG-M-3300025880-56</strain>
    </source>
</reference>
<dbReference type="AlphaFoldDB" id="A0A6C0JBF7"/>
<evidence type="ECO:0000313" key="1">
    <source>
        <dbReference type="EMBL" id="QHU02016.1"/>
    </source>
</evidence>
<dbReference type="EMBL" id="MN740351">
    <property type="protein sequence ID" value="QHU02016.1"/>
    <property type="molecule type" value="Genomic_DNA"/>
</dbReference>